<evidence type="ECO:0000259" key="2">
    <source>
        <dbReference type="PROSITE" id="PS50879"/>
    </source>
</evidence>
<keyword evidence="4" id="KW-1185">Reference proteome</keyword>
<feature type="compositionally biased region" description="Basic and acidic residues" evidence="1">
    <location>
        <begin position="749"/>
        <end position="768"/>
    </location>
</feature>
<dbReference type="GO" id="GO:0003676">
    <property type="term" value="F:nucleic acid binding"/>
    <property type="evidence" value="ECO:0007669"/>
    <property type="project" value="InterPro"/>
</dbReference>
<feature type="region of interest" description="Disordered" evidence="1">
    <location>
        <begin position="749"/>
        <end position="775"/>
    </location>
</feature>
<dbReference type="GO" id="GO:0004523">
    <property type="term" value="F:RNA-DNA hybrid ribonuclease activity"/>
    <property type="evidence" value="ECO:0007669"/>
    <property type="project" value="InterPro"/>
</dbReference>
<protein>
    <recommendedName>
        <fullName evidence="2">RNase H type-1 domain-containing protein</fullName>
    </recommendedName>
</protein>
<proteinExistence type="predicted"/>
<feature type="domain" description="RNase H type-1" evidence="2">
    <location>
        <begin position="331"/>
        <end position="528"/>
    </location>
</feature>
<dbReference type="InterPro" id="IPR012337">
    <property type="entry name" value="RNaseH-like_sf"/>
</dbReference>
<dbReference type="SUPFAM" id="SSF53098">
    <property type="entry name" value="Ribonuclease H-like"/>
    <property type="match status" value="1"/>
</dbReference>
<dbReference type="AlphaFoldDB" id="A0AAV9GLI0"/>
<dbReference type="InterPro" id="IPR002156">
    <property type="entry name" value="RNaseH_domain"/>
</dbReference>
<dbReference type="Gene3D" id="3.30.420.10">
    <property type="entry name" value="Ribonuclease H-like superfamily/Ribonuclease H"/>
    <property type="match status" value="1"/>
</dbReference>
<name>A0AAV9GLI0_9PEZI</name>
<gene>
    <name evidence="3" type="ORF">QBC34DRAFT_425943</name>
</gene>
<evidence type="ECO:0000313" key="4">
    <source>
        <dbReference type="Proteomes" id="UP001321760"/>
    </source>
</evidence>
<accession>A0AAV9GLI0</accession>
<dbReference type="EMBL" id="MU865940">
    <property type="protein sequence ID" value="KAK4448845.1"/>
    <property type="molecule type" value="Genomic_DNA"/>
</dbReference>
<reference evidence="3" key="1">
    <citation type="journal article" date="2023" name="Mol. Phylogenet. Evol.">
        <title>Genome-scale phylogeny and comparative genomics of the fungal order Sordariales.</title>
        <authorList>
            <person name="Hensen N."/>
            <person name="Bonometti L."/>
            <person name="Westerberg I."/>
            <person name="Brannstrom I.O."/>
            <person name="Guillou S."/>
            <person name="Cros-Aarteil S."/>
            <person name="Calhoun S."/>
            <person name="Haridas S."/>
            <person name="Kuo A."/>
            <person name="Mondo S."/>
            <person name="Pangilinan J."/>
            <person name="Riley R."/>
            <person name="LaButti K."/>
            <person name="Andreopoulos B."/>
            <person name="Lipzen A."/>
            <person name="Chen C."/>
            <person name="Yan M."/>
            <person name="Daum C."/>
            <person name="Ng V."/>
            <person name="Clum A."/>
            <person name="Steindorff A."/>
            <person name="Ohm R.A."/>
            <person name="Martin F."/>
            <person name="Silar P."/>
            <person name="Natvig D.O."/>
            <person name="Lalanne C."/>
            <person name="Gautier V."/>
            <person name="Ament-Velasquez S.L."/>
            <person name="Kruys A."/>
            <person name="Hutchinson M.I."/>
            <person name="Powell A.J."/>
            <person name="Barry K."/>
            <person name="Miller A.N."/>
            <person name="Grigoriev I.V."/>
            <person name="Debuchy R."/>
            <person name="Gladieux P."/>
            <person name="Hiltunen Thoren M."/>
            <person name="Johannesson H."/>
        </authorList>
    </citation>
    <scope>NUCLEOTIDE SEQUENCE</scope>
    <source>
        <strain evidence="3">PSN243</strain>
    </source>
</reference>
<comment type="caution">
    <text evidence="3">The sequence shown here is derived from an EMBL/GenBank/DDBJ whole genome shotgun (WGS) entry which is preliminary data.</text>
</comment>
<reference evidence="3" key="2">
    <citation type="submission" date="2023-05" db="EMBL/GenBank/DDBJ databases">
        <authorList>
            <consortium name="Lawrence Berkeley National Laboratory"/>
            <person name="Steindorff A."/>
            <person name="Hensen N."/>
            <person name="Bonometti L."/>
            <person name="Westerberg I."/>
            <person name="Brannstrom I.O."/>
            <person name="Guillou S."/>
            <person name="Cros-Aarteil S."/>
            <person name="Calhoun S."/>
            <person name="Haridas S."/>
            <person name="Kuo A."/>
            <person name="Mondo S."/>
            <person name="Pangilinan J."/>
            <person name="Riley R."/>
            <person name="Labutti K."/>
            <person name="Andreopoulos B."/>
            <person name="Lipzen A."/>
            <person name="Chen C."/>
            <person name="Yanf M."/>
            <person name="Daum C."/>
            <person name="Ng V."/>
            <person name="Clum A."/>
            <person name="Ohm R."/>
            <person name="Martin F."/>
            <person name="Silar P."/>
            <person name="Natvig D."/>
            <person name="Lalanne C."/>
            <person name="Gautier V."/>
            <person name="Ament-Velasquez S.L."/>
            <person name="Kruys A."/>
            <person name="Hutchinson M.I."/>
            <person name="Powell A.J."/>
            <person name="Barry K."/>
            <person name="Miller A.N."/>
            <person name="Grigoriev I.V."/>
            <person name="Debuchy R."/>
            <person name="Gladieux P."/>
            <person name="Thoren M.H."/>
            <person name="Johannesson H."/>
        </authorList>
    </citation>
    <scope>NUCLEOTIDE SEQUENCE</scope>
    <source>
        <strain evidence="3">PSN243</strain>
    </source>
</reference>
<dbReference type="PROSITE" id="PS50879">
    <property type="entry name" value="RNASE_H_1"/>
    <property type="match status" value="1"/>
</dbReference>
<evidence type="ECO:0000313" key="3">
    <source>
        <dbReference type="EMBL" id="KAK4448845.1"/>
    </source>
</evidence>
<sequence length="806" mass="89428">MASGKSCFDGATRQQRFQSCTELDRRSEGTSLLPVQTTPLIAGKFTALNMEARLQLLNELQRSEVADDVRKAVDHASEMMHLDPDDSMGVKDIYPGLLLRLGHEQKCYEFLHRISSIDANNIRKAVLQPDDMADCISPDNDAFEKIDVFCQGPTSLAHLATLALLKLRIRLDLQSLAFDRKAYTTRYDERPERYGRPLGKINILLDKEKANFDRGSDQCAERLTPELRDAATRAVGHCYRAWHDTRDAIRVVEDDVQCLHPKSSVLPGGPAVPESQPHALITKRPTMSGTKSWGTLPVMFDPHPEGLSSLELFPPTPFRDEATSRLVHHADQKTLLVFADGFCTESSALKWDAQGGWAVTYGMSSEGAGCTSGTLFGRLELQGPSEERRPETPDRAELRALIAAMRGCDWLSEGFSTLVIATSYTYVADSAGAQIKGWIENDLMTESGKEIDNFDLWDTFLVGPSDLVNNAEPRRILELSDAWWSEGNGGIWDALASKPNIEVRHVSNDPDGRSEEEVAFSELRQTTPLSGIILMNTYFVGEKVYREALSSGLDRPEAEKRMEPRCLEFYALIMRHLRAGATVILTDHCDASEVCRLAGVPWRVSDTYSVDTVLRPQAVGEPLSGFLPKIDRHKSCLVENVDPSDLWYIDEEDLKTEGEVTLHGTSAFTKVGLGQLGYIGDSNCGAARESLFLAMFGLLDRALGTCSCYHPERGEDPDLIAPMGIARMVARMAAEGDLANAYERNYERDRAEGDRLDADERNQDRDRSGGSGIGDYSTADYYMQLLAAQMSRTQENELGVMGDDDL</sequence>
<dbReference type="InterPro" id="IPR036397">
    <property type="entry name" value="RNaseH_sf"/>
</dbReference>
<dbReference type="Pfam" id="PF00075">
    <property type="entry name" value="RNase_H"/>
    <property type="match status" value="1"/>
</dbReference>
<dbReference type="Proteomes" id="UP001321760">
    <property type="component" value="Unassembled WGS sequence"/>
</dbReference>
<organism evidence="3 4">
    <name type="scientific">Podospora aff. communis PSN243</name>
    <dbReference type="NCBI Taxonomy" id="3040156"/>
    <lineage>
        <taxon>Eukaryota</taxon>
        <taxon>Fungi</taxon>
        <taxon>Dikarya</taxon>
        <taxon>Ascomycota</taxon>
        <taxon>Pezizomycotina</taxon>
        <taxon>Sordariomycetes</taxon>
        <taxon>Sordariomycetidae</taxon>
        <taxon>Sordariales</taxon>
        <taxon>Podosporaceae</taxon>
        <taxon>Podospora</taxon>
    </lineage>
</organism>
<evidence type="ECO:0000256" key="1">
    <source>
        <dbReference type="SAM" id="MobiDB-lite"/>
    </source>
</evidence>